<organism evidence="1 2">
    <name type="scientific">Spirosoma aureum</name>
    <dbReference type="NCBI Taxonomy" id="2692134"/>
    <lineage>
        <taxon>Bacteria</taxon>
        <taxon>Pseudomonadati</taxon>
        <taxon>Bacteroidota</taxon>
        <taxon>Cytophagia</taxon>
        <taxon>Cytophagales</taxon>
        <taxon>Cytophagaceae</taxon>
        <taxon>Spirosoma</taxon>
    </lineage>
</organism>
<protein>
    <submittedName>
        <fullName evidence="1">DUF779 domain-containing protein</fullName>
    </submittedName>
</protein>
<dbReference type="AlphaFoldDB" id="A0A6G9ATH3"/>
<dbReference type="EMBL" id="CP050063">
    <property type="protein sequence ID" value="QIP15626.1"/>
    <property type="molecule type" value="Genomic_DNA"/>
</dbReference>
<accession>A0A6G9ATH3</accession>
<reference evidence="1 2" key="1">
    <citation type="submission" date="2020-03" db="EMBL/GenBank/DDBJ databases">
        <authorList>
            <person name="Kim M.K."/>
        </authorList>
    </citation>
    <scope>NUCLEOTIDE SEQUENCE [LARGE SCALE GENOMIC DNA]</scope>
    <source>
        <strain evidence="1 2">BT328</strain>
    </source>
</reference>
<dbReference type="RefSeq" id="WP_167214206.1">
    <property type="nucleotide sequence ID" value="NZ_CP050063.1"/>
</dbReference>
<evidence type="ECO:0000313" key="2">
    <source>
        <dbReference type="Proteomes" id="UP000501802"/>
    </source>
</evidence>
<dbReference type="PIRSF" id="PIRSF009151">
    <property type="entry name" value="DUF779"/>
    <property type="match status" value="1"/>
</dbReference>
<name>A0A6G9ATH3_9BACT</name>
<dbReference type="Proteomes" id="UP000501802">
    <property type="component" value="Chromosome"/>
</dbReference>
<gene>
    <name evidence="1" type="ORF">G8759_24825</name>
</gene>
<evidence type="ECO:0000313" key="1">
    <source>
        <dbReference type="EMBL" id="QIP15626.1"/>
    </source>
</evidence>
<sequence length="129" mass="14362">MTTQTIPRVDLTPAAADVIEKLRAQHGPLMFHQSGGCCDGSSPMCYAVGDFIIGSSDVWLGQINGCDFWMSDDQFEYWRHTHLTVDVTRGRGASFSLEIPMGIRFLIRSRLFGENEMNHLTPIRIGGEA</sequence>
<keyword evidence="2" id="KW-1185">Reference proteome</keyword>
<proteinExistence type="predicted"/>
<dbReference type="KEGG" id="spib:G8759_24825"/>
<dbReference type="InterPro" id="IPR008497">
    <property type="entry name" value="DUF779"/>
</dbReference>
<dbReference type="Pfam" id="PF05610">
    <property type="entry name" value="DUF779"/>
    <property type="match status" value="1"/>
</dbReference>